<organism evidence="2 3">
    <name type="scientific">Amycolatopsis acidicola</name>
    <dbReference type="NCBI Taxonomy" id="2596893"/>
    <lineage>
        <taxon>Bacteria</taxon>
        <taxon>Bacillati</taxon>
        <taxon>Actinomycetota</taxon>
        <taxon>Actinomycetes</taxon>
        <taxon>Pseudonocardiales</taxon>
        <taxon>Pseudonocardiaceae</taxon>
        <taxon>Amycolatopsis</taxon>
    </lineage>
</organism>
<dbReference type="RefSeq" id="WP_144755833.1">
    <property type="nucleotide sequence ID" value="NZ_VMNW02000104.1"/>
</dbReference>
<dbReference type="AlphaFoldDB" id="A0A5N0UM81"/>
<evidence type="ECO:0000313" key="2">
    <source>
        <dbReference type="EMBL" id="KAA9151199.1"/>
    </source>
</evidence>
<accession>A0A5N0UM81</accession>
<dbReference type="OrthoDB" id="9803104at2"/>
<dbReference type="Gene3D" id="3.10.180.10">
    <property type="entry name" value="2,3-Dihydroxybiphenyl 1,2-Dioxygenase, domain 1"/>
    <property type="match status" value="1"/>
</dbReference>
<dbReference type="SUPFAM" id="SSF54593">
    <property type="entry name" value="Glyoxalase/Bleomycin resistance protein/Dihydroxybiphenyl dioxygenase"/>
    <property type="match status" value="1"/>
</dbReference>
<dbReference type="CDD" id="cd06587">
    <property type="entry name" value="VOC"/>
    <property type="match status" value="1"/>
</dbReference>
<dbReference type="EMBL" id="VMNW02000104">
    <property type="protein sequence ID" value="KAA9151199.1"/>
    <property type="molecule type" value="Genomic_DNA"/>
</dbReference>
<feature type="domain" description="VOC" evidence="1">
    <location>
        <begin position="5"/>
        <end position="118"/>
    </location>
</feature>
<keyword evidence="3" id="KW-1185">Reference proteome</keyword>
<sequence>MATPRLFRLAIPVDDIEAAVAFYGAAFGEPGERVWRNRHYFHCGEVVLAVVEPAEKDFRPPSEPRILYFAVDDLPAAHSRVRAAGPGRIDEEITEQPWGERSFYVEDPFGTRLCFVDATSTYTGT</sequence>
<evidence type="ECO:0000313" key="3">
    <source>
        <dbReference type="Proteomes" id="UP000319769"/>
    </source>
</evidence>
<dbReference type="Proteomes" id="UP000319769">
    <property type="component" value="Unassembled WGS sequence"/>
</dbReference>
<dbReference type="InterPro" id="IPR029068">
    <property type="entry name" value="Glyas_Bleomycin-R_OHBP_Dase"/>
</dbReference>
<dbReference type="PROSITE" id="PS51819">
    <property type="entry name" value="VOC"/>
    <property type="match status" value="1"/>
</dbReference>
<gene>
    <name evidence="2" type="ORF">FPZ12_039355</name>
</gene>
<evidence type="ECO:0000259" key="1">
    <source>
        <dbReference type="PROSITE" id="PS51819"/>
    </source>
</evidence>
<name>A0A5N0UM81_9PSEU</name>
<proteinExistence type="predicted"/>
<dbReference type="InterPro" id="IPR037523">
    <property type="entry name" value="VOC_core"/>
</dbReference>
<protein>
    <submittedName>
        <fullName evidence="2">VOC family protein</fullName>
    </submittedName>
</protein>
<dbReference type="Pfam" id="PF00903">
    <property type="entry name" value="Glyoxalase"/>
    <property type="match status" value="1"/>
</dbReference>
<dbReference type="InterPro" id="IPR004360">
    <property type="entry name" value="Glyas_Fos-R_dOase_dom"/>
</dbReference>
<comment type="caution">
    <text evidence="2">The sequence shown here is derived from an EMBL/GenBank/DDBJ whole genome shotgun (WGS) entry which is preliminary data.</text>
</comment>
<reference evidence="2" key="1">
    <citation type="submission" date="2019-09" db="EMBL/GenBank/DDBJ databases">
        <authorList>
            <person name="Teo W.F.A."/>
            <person name="Duangmal K."/>
        </authorList>
    </citation>
    <scope>NUCLEOTIDE SEQUENCE [LARGE SCALE GENOMIC DNA]</scope>
    <source>
        <strain evidence="2">K81G1</strain>
    </source>
</reference>